<dbReference type="Proteomes" id="UP000824179">
    <property type="component" value="Unassembled WGS sequence"/>
</dbReference>
<evidence type="ECO:0000313" key="2">
    <source>
        <dbReference type="Proteomes" id="UP000824179"/>
    </source>
</evidence>
<name>A0A9D1AI96_9FIRM</name>
<comment type="caution">
    <text evidence="1">The sequence shown here is derived from an EMBL/GenBank/DDBJ whole genome shotgun (WGS) entry which is preliminary data.</text>
</comment>
<sequence>MLVSDVIKTALAFLDRQDAADMITSDTYSSDAEVSRLVTALLHCFNAVEDELARGFFPLSKEEELTSANGKIYYTSFSKTPYKILSVTCAGRAASYKIYPEYIELDSGKYTVAYLFAPEKKSLSNESDFPGYPIGERMLAYGIAAEYCLISGDIEASESWESRYRAEIERFRPRERTKGIKARYWV</sequence>
<reference evidence="1" key="1">
    <citation type="submission" date="2020-10" db="EMBL/GenBank/DDBJ databases">
        <authorList>
            <person name="Gilroy R."/>
        </authorList>
    </citation>
    <scope>NUCLEOTIDE SEQUENCE</scope>
    <source>
        <strain evidence="1">ChiW25-3613</strain>
    </source>
</reference>
<protein>
    <submittedName>
        <fullName evidence="1">Uncharacterized protein</fullName>
    </submittedName>
</protein>
<evidence type="ECO:0000313" key="1">
    <source>
        <dbReference type="EMBL" id="HIR39639.1"/>
    </source>
</evidence>
<organism evidence="1 2">
    <name type="scientific">Candidatus Coproplasma stercoripullorum</name>
    <dbReference type="NCBI Taxonomy" id="2840751"/>
    <lineage>
        <taxon>Bacteria</taxon>
        <taxon>Bacillati</taxon>
        <taxon>Bacillota</taxon>
        <taxon>Clostridia</taxon>
        <taxon>Eubacteriales</taxon>
        <taxon>Candidatus Coproplasma</taxon>
    </lineage>
</organism>
<dbReference type="AlphaFoldDB" id="A0A9D1AI96"/>
<reference evidence="1" key="2">
    <citation type="journal article" date="2021" name="PeerJ">
        <title>Extensive microbial diversity within the chicken gut microbiome revealed by metagenomics and culture.</title>
        <authorList>
            <person name="Gilroy R."/>
            <person name="Ravi A."/>
            <person name="Getino M."/>
            <person name="Pursley I."/>
            <person name="Horton D.L."/>
            <person name="Alikhan N.F."/>
            <person name="Baker D."/>
            <person name="Gharbi K."/>
            <person name="Hall N."/>
            <person name="Watson M."/>
            <person name="Adriaenssens E.M."/>
            <person name="Foster-Nyarko E."/>
            <person name="Jarju S."/>
            <person name="Secka A."/>
            <person name="Antonio M."/>
            <person name="Oren A."/>
            <person name="Chaudhuri R.R."/>
            <person name="La Ragione R."/>
            <person name="Hildebrand F."/>
            <person name="Pallen M.J."/>
        </authorList>
    </citation>
    <scope>NUCLEOTIDE SEQUENCE</scope>
    <source>
        <strain evidence="1">ChiW25-3613</strain>
    </source>
</reference>
<dbReference type="EMBL" id="DVHB01000078">
    <property type="protein sequence ID" value="HIR39639.1"/>
    <property type="molecule type" value="Genomic_DNA"/>
</dbReference>
<accession>A0A9D1AI96</accession>
<gene>
    <name evidence="1" type="ORF">IAB90_04565</name>
</gene>
<proteinExistence type="predicted"/>